<dbReference type="EMBL" id="RAPN01000001">
    <property type="protein sequence ID" value="RKD91316.1"/>
    <property type="molecule type" value="Genomic_DNA"/>
</dbReference>
<keyword evidence="1" id="KW-0472">Membrane</keyword>
<keyword evidence="1" id="KW-0812">Transmembrane</keyword>
<gene>
    <name evidence="3" type="ORF">BC643_1669</name>
</gene>
<feature type="transmembrane region" description="Helical" evidence="1">
    <location>
        <begin position="169"/>
        <end position="193"/>
    </location>
</feature>
<feature type="domain" description="Urease accessory protein UreH-like transmembrane" evidence="2">
    <location>
        <begin position="18"/>
        <end position="225"/>
    </location>
</feature>
<dbReference type="NCBIfam" id="NF040495">
    <property type="entry name" value="tranport_ArsG"/>
    <property type="match status" value="1"/>
</dbReference>
<feature type="transmembrane region" description="Helical" evidence="1">
    <location>
        <begin position="98"/>
        <end position="120"/>
    </location>
</feature>
<sequence length="232" mass="25795">METLQNILENSQIHLLSAFILGLMTAISPCPLATNITAIGFISKDIKSRKRVLFNGMTYTVGRAVSYSTIGLLFFFGANQFKLSGFLQQWGEKLLSPLLIVIGLFMLGVFSITIPGVNKLTEKVESQAQKGYWGAFLLGLVFALAFCPYSGVLYFGMLIPMTISSPQGLFLPMIFALATGIPVILFSWIIAFSMNSIGKIYDRVKLVEQWFRKTVAFVFIAVGIYYFVSIYL</sequence>
<dbReference type="OrthoDB" id="1199621at2"/>
<dbReference type="InterPro" id="IPR039447">
    <property type="entry name" value="UreH-like_TM_dom"/>
</dbReference>
<feature type="transmembrane region" description="Helical" evidence="1">
    <location>
        <begin position="214"/>
        <end position="231"/>
    </location>
</feature>
<dbReference type="RefSeq" id="WP_120272630.1">
    <property type="nucleotide sequence ID" value="NZ_RAPN01000001.1"/>
</dbReference>
<dbReference type="Pfam" id="PF13386">
    <property type="entry name" value="DsbD_2"/>
    <property type="match status" value="1"/>
</dbReference>
<reference evidence="3 4" key="1">
    <citation type="submission" date="2018-09" db="EMBL/GenBank/DDBJ databases">
        <title>Genomic Encyclopedia of Archaeal and Bacterial Type Strains, Phase II (KMG-II): from individual species to whole genera.</title>
        <authorList>
            <person name="Goeker M."/>
        </authorList>
    </citation>
    <scope>NUCLEOTIDE SEQUENCE [LARGE SCALE GENOMIC DNA]</scope>
    <source>
        <strain evidence="3 4">DSM 27148</strain>
    </source>
</reference>
<dbReference type="AlphaFoldDB" id="A0A419W789"/>
<keyword evidence="1" id="KW-1133">Transmembrane helix</keyword>
<feature type="transmembrane region" description="Helical" evidence="1">
    <location>
        <begin position="15"/>
        <end position="41"/>
    </location>
</feature>
<evidence type="ECO:0000313" key="4">
    <source>
        <dbReference type="Proteomes" id="UP000283387"/>
    </source>
</evidence>
<feature type="transmembrane region" description="Helical" evidence="1">
    <location>
        <begin position="53"/>
        <end position="78"/>
    </location>
</feature>
<feature type="transmembrane region" description="Helical" evidence="1">
    <location>
        <begin position="132"/>
        <end position="157"/>
    </location>
</feature>
<accession>A0A419W789</accession>
<keyword evidence="4" id="KW-1185">Reference proteome</keyword>
<dbReference type="Proteomes" id="UP000283387">
    <property type="component" value="Unassembled WGS sequence"/>
</dbReference>
<evidence type="ECO:0000313" key="3">
    <source>
        <dbReference type="EMBL" id="RKD91316.1"/>
    </source>
</evidence>
<evidence type="ECO:0000256" key="1">
    <source>
        <dbReference type="SAM" id="Phobius"/>
    </source>
</evidence>
<dbReference type="PANTHER" id="PTHR31272:SF4">
    <property type="entry name" value="CYTOCHROME C-TYPE BIOGENESIS PROTEIN HI_1454-RELATED"/>
    <property type="match status" value="1"/>
</dbReference>
<comment type="caution">
    <text evidence="3">The sequence shown here is derived from an EMBL/GenBank/DDBJ whole genome shotgun (WGS) entry which is preliminary data.</text>
</comment>
<proteinExistence type="predicted"/>
<organism evidence="3 4">
    <name type="scientific">Mangrovibacterium diazotrophicum</name>
    <dbReference type="NCBI Taxonomy" id="1261403"/>
    <lineage>
        <taxon>Bacteria</taxon>
        <taxon>Pseudomonadati</taxon>
        <taxon>Bacteroidota</taxon>
        <taxon>Bacteroidia</taxon>
        <taxon>Marinilabiliales</taxon>
        <taxon>Prolixibacteraceae</taxon>
        <taxon>Mangrovibacterium</taxon>
    </lineage>
</organism>
<name>A0A419W789_9BACT</name>
<evidence type="ECO:0000259" key="2">
    <source>
        <dbReference type="Pfam" id="PF13386"/>
    </source>
</evidence>
<dbReference type="InterPro" id="IPR051790">
    <property type="entry name" value="Cytochrome_c-biogenesis_DsbD"/>
</dbReference>
<dbReference type="PANTHER" id="PTHR31272">
    <property type="entry name" value="CYTOCHROME C-TYPE BIOGENESIS PROTEIN HI_1454-RELATED"/>
    <property type="match status" value="1"/>
</dbReference>
<protein>
    <submittedName>
        <fullName evidence="3">Cytochrome C biogenesis DsbD-like protein</fullName>
    </submittedName>
</protein>